<proteinExistence type="predicted"/>
<dbReference type="Proteomes" id="UP000887013">
    <property type="component" value="Unassembled WGS sequence"/>
</dbReference>
<keyword evidence="2" id="KW-1185">Reference proteome</keyword>
<name>A0A8X6UR30_NEPPI</name>
<sequence>MFTRAIIMVKYGYVICDAFSVQEYLYIYPALFNSFIDILQHVVLRQSLENSKKIVYFKVLNNSEIVQYIHGDNTLDQFGFCLLHKTDLDERFKLHSTCKNLYDSIFDCLFTARETEFDETSGCSRFQFGYFKLLNDDEVIHLLHIL</sequence>
<evidence type="ECO:0000313" key="1">
    <source>
        <dbReference type="EMBL" id="GFU41379.1"/>
    </source>
</evidence>
<dbReference type="OrthoDB" id="6430342at2759"/>
<dbReference type="AlphaFoldDB" id="A0A8X6UR30"/>
<reference evidence="1" key="1">
    <citation type="submission" date="2020-08" db="EMBL/GenBank/DDBJ databases">
        <title>Multicomponent nature underlies the extraordinary mechanical properties of spider dragline silk.</title>
        <authorList>
            <person name="Kono N."/>
            <person name="Nakamura H."/>
            <person name="Mori M."/>
            <person name="Yoshida Y."/>
            <person name="Ohtoshi R."/>
            <person name="Malay A.D."/>
            <person name="Moran D.A.P."/>
            <person name="Tomita M."/>
            <person name="Numata K."/>
            <person name="Arakawa K."/>
        </authorList>
    </citation>
    <scope>NUCLEOTIDE SEQUENCE</scope>
</reference>
<gene>
    <name evidence="1" type="primary">AVEN_41994_1</name>
    <name evidence="1" type="ORF">NPIL_497411</name>
</gene>
<accession>A0A8X6UR30</accession>
<evidence type="ECO:0000313" key="2">
    <source>
        <dbReference type="Proteomes" id="UP000887013"/>
    </source>
</evidence>
<protein>
    <submittedName>
        <fullName evidence="1">Uncharacterized protein</fullName>
    </submittedName>
</protein>
<organism evidence="1 2">
    <name type="scientific">Nephila pilipes</name>
    <name type="common">Giant wood spider</name>
    <name type="synonym">Nephila maculata</name>
    <dbReference type="NCBI Taxonomy" id="299642"/>
    <lineage>
        <taxon>Eukaryota</taxon>
        <taxon>Metazoa</taxon>
        <taxon>Ecdysozoa</taxon>
        <taxon>Arthropoda</taxon>
        <taxon>Chelicerata</taxon>
        <taxon>Arachnida</taxon>
        <taxon>Araneae</taxon>
        <taxon>Araneomorphae</taxon>
        <taxon>Entelegynae</taxon>
        <taxon>Araneoidea</taxon>
        <taxon>Nephilidae</taxon>
        <taxon>Nephila</taxon>
    </lineage>
</organism>
<dbReference type="EMBL" id="BMAW01131930">
    <property type="protein sequence ID" value="GFU41379.1"/>
    <property type="molecule type" value="Genomic_DNA"/>
</dbReference>
<comment type="caution">
    <text evidence="1">The sequence shown here is derived from an EMBL/GenBank/DDBJ whole genome shotgun (WGS) entry which is preliminary data.</text>
</comment>